<comment type="caution">
    <text evidence="3">The sequence shown here is derived from an EMBL/GenBank/DDBJ whole genome shotgun (WGS) entry which is preliminary data.</text>
</comment>
<keyword evidence="1" id="KW-0175">Coiled coil</keyword>
<evidence type="ECO:0000256" key="1">
    <source>
        <dbReference type="SAM" id="Coils"/>
    </source>
</evidence>
<evidence type="ECO:0000256" key="2">
    <source>
        <dbReference type="SAM" id="MobiDB-lite"/>
    </source>
</evidence>
<feature type="region of interest" description="Disordered" evidence="2">
    <location>
        <begin position="1"/>
        <end position="26"/>
    </location>
</feature>
<proteinExistence type="predicted"/>
<protein>
    <submittedName>
        <fullName evidence="3">Uncharacterized protein</fullName>
    </submittedName>
</protein>
<evidence type="ECO:0000313" key="3">
    <source>
        <dbReference type="EMBL" id="KAF4675281.1"/>
    </source>
</evidence>
<dbReference type="Proteomes" id="UP000572268">
    <property type="component" value="Unassembled WGS sequence"/>
</dbReference>
<sequence>MDSVTADSCIDSGQGEPPDTDRNDLEGDPLAQAVAATASLRKPSSVVLLPPRYTASGVPHRSLDFVRAKVAALRRENEELLDKVEELESTLRIVQTAQSWAITAATNGEGDEGGWTVEQARKMKEVTLLLMQAKQAKEEALNFTKAGKGQLYEKVRSLKAQLVREREEKLMMKQRLGKVFAQAADIRKANKEMKERMAGERAQWQRLVRRLKESHMENMQQLRQEIGEQSVHAVERVRQLNQVKRKVLRSILGYYIFQFGERVMSELTELQEHLALVRRPSSAFLTLQLRYGRATLSVS</sequence>
<organism evidence="3 4">
    <name type="scientific">Perkinsus olseni</name>
    <name type="common">Perkinsus atlanticus</name>
    <dbReference type="NCBI Taxonomy" id="32597"/>
    <lineage>
        <taxon>Eukaryota</taxon>
        <taxon>Sar</taxon>
        <taxon>Alveolata</taxon>
        <taxon>Perkinsozoa</taxon>
        <taxon>Perkinsea</taxon>
        <taxon>Perkinsida</taxon>
        <taxon>Perkinsidae</taxon>
        <taxon>Perkinsus</taxon>
    </lineage>
</organism>
<gene>
    <name evidence="3" type="ORF">FOL46_002221</name>
</gene>
<evidence type="ECO:0000313" key="4">
    <source>
        <dbReference type="Proteomes" id="UP000572268"/>
    </source>
</evidence>
<feature type="coiled-coil region" evidence="1">
    <location>
        <begin position="148"/>
        <end position="203"/>
    </location>
</feature>
<accession>A0A7J6MWL0</accession>
<name>A0A7J6MWL0_PEROL</name>
<dbReference type="EMBL" id="JABANN010000017">
    <property type="protein sequence ID" value="KAF4675281.1"/>
    <property type="molecule type" value="Genomic_DNA"/>
</dbReference>
<dbReference type="AlphaFoldDB" id="A0A7J6MWL0"/>
<feature type="coiled-coil region" evidence="1">
    <location>
        <begin position="63"/>
        <end position="97"/>
    </location>
</feature>
<reference evidence="3 4" key="1">
    <citation type="submission" date="2020-04" db="EMBL/GenBank/DDBJ databases">
        <title>Perkinsus olseni comparative genomics.</title>
        <authorList>
            <person name="Bogema D.R."/>
        </authorList>
    </citation>
    <scope>NUCLEOTIDE SEQUENCE [LARGE SCALE GENOMIC DNA]</scope>
    <source>
        <strain evidence="3">ATCC PRA-31</strain>
    </source>
</reference>